<protein>
    <submittedName>
        <fullName evidence="2">Uncharacterized protein</fullName>
    </submittedName>
</protein>
<proteinExistence type="predicted"/>
<feature type="region of interest" description="Disordered" evidence="1">
    <location>
        <begin position="1"/>
        <end position="23"/>
    </location>
</feature>
<dbReference type="Proteomes" id="UP001531129">
    <property type="component" value="Unassembled WGS sequence"/>
</dbReference>
<organism evidence="2 3">
    <name type="scientific">Rhizobium aouanii</name>
    <dbReference type="NCBI Taxonomy" id="3118145"/>
    <lineage>
        <taxon>Bacteria</taxon>
        <taxon>Pseudomonadati</taxon>
        <taxon>Pseudomonadota</taxon>
        <taxon>Alphaproteobacteria</taxon>
        <taxon>Hyphomicrobiales</taxon>
        <taxon>Rhizobiaceae</taxon>
        <taxon>Rhizobium/Agrobacterium group</taxon>
        <taxon>Rhizobium</taxon>
    </lineage>
</organism>
<keyword evidence="3" id="KW-1185">Reference proteome</keyword>
<evidence type="ECO:0000313" key="3">
    <source>
        <dbReference type="Proteomes" id="UP001531129"/>
    </source>
</evidence>
<evidence type="ECO:0000313" key="2">
    <source>
        <dbReference type="EMBL" id="MEI1248864.1"/>
    </source>
</evidence>
<reference evidence="2 3" key="1">
    <citation type="submission" date="2024-01" db="EMBL/GenBank/DDBJ databases">
        <title>Draft genome sequences of three bacterial strains isolated from Acacia saligna represent a potential new species within the genus Rhizobium.</title>
        <authorList>
            <person name="Tambong J.T."/>
            <person name="Mnasri B."/>
        </authorList>
    </citation>
    <scope>NUCLEOTIDE SEQUENCE [LARGE SCALE GENOMIC DNA]</scope>
    <source>
        <strain evidence="2 3">1AS12I</strain>
    </source>
</reference>
<comment type="caution">
    <text evidence="2">The sequence shown here is derived from an EMBL/GenBank/DDBJ whole genome shotgun (WGS) entry which is preliminary data.</text>
</comment>
<accession>A0ABU8CJ88</accession>
<feature type="compositionally biased region" description="Acidic residues" evidence="1">
    <location>
        <begin position="1"/>
        <end position="11"/>
    </location>
</feature>
<dbReference type="EMBL" id="JBAMYC010000006">
    <property type="protein sequence ID" value="MEI1248864.1"/>
    <property type="molecule type" value="Genomic_DNA"/>
</dbReference>
<gene>
    <name evidence="2" type="ORF">V8Q02_12700</name>
</gene>
<name>A0ABU8CJ88_9HYPH</name>
<evidence type="ECO:0000256" key="1">
    <source>
        <dbReference type="SAM" id="MobiDB-lite"/>
    </source>
</evidence>
<dbReference type="RefSeq" id="WP_264396639.1">
    <property type="nucleotide sequence ID" value="NZ_JBAMYB010000006.1"/>
</dbReference>
<sequence>MNPYDEFEDVPEDHPDRLENSGMPKSVIERLLRNTAYRRLKTSMI</sequence>